<feature type="region of interest" description="Disordered" evidence="2">
    <location>
        <begin position="174"/>
        <end position="199"/>
    </location>
</feature>
<organism evidence="4 5">
    <name type="scientific">Terfezia boudieri ATCC MYA-4762</name>
    <dbReference type="NCBI Taxonomy" id="1051890"/>
    <lineage>
        <taxon>Eukaryota</taxon>
        <taxon>Fungi</taxon>
        <taxon>Dikarya</taxon>
        <taxon>Ascomycota</taxon>
        <taxon>Pezizomycotina</taxon>
        <taxon>Pezizomycetes</taxon>
        <taxon>Pezizales</taxon>
        <taxon>Pezizaceae</taxon>
        <taxon>Terfezia</taxon>
    </lineage>
</organism>
<evidence type="ECO:0000256" key="1">
    <source>
        <dbReference type="ARBA" id="ARBA00025788"/>
    </source>
</evidence>
<sequence length="257" mass="27922">MSHNHSCHDEHSHSNGGGSAHDHSDDVTPASHSTLYQYIDHPHIHTLNETTPSSGRAIVEKTWDDRLSPTPLLTSPADDPQLLMHVPFTGQVKLHSILLRAPPNGSAPRKVKLFKNRLDLDFGMASELAPTQTIELPRGVDGDGVLEVGVKRALWTAVMSVTLFFVDNWGSPNYGSDSGHNNNDDDDEEEEEEDVEGEEVQTEISYLGFRGDWLRAGGAPLGVVYESAANPADHKLVHKTNWEGGVGMGPASGRGPL</sequence>
<dbReference type="PROSITE" id="PS51532">
    <property type="entry name" value="PITH"/>
    <property type="match status" value="1"/>
</dbReference>
<dbReference type="InterPro" id="IPR008979">
    <property type="entry name" value="Galactose-bd-like_sf"/>
</dbReference>
<dbReference type="Pfam" id="PF06201">
    <property type="entry name" value="PITH"/>
    <property type="match status" value="1"/>
</dbReference>
<dbReference type="InterPro" id="IPR045099">
    <property type="entry name" value="PITH1-like"/>
</dbReference>
<dbReference type="SUPFAM" id="SSF49785">
    <property type="entry name" value="Galactose-binding domain-like"/>
    <property type="match status" value="1"/>
</dbReference>
<dbReference type="GO" id="GO:0005737">
    <property type="term" value="C:cytoplasm"/>
    <property type="evidence" value="ECO:0007669"/>
    <property type="project" value="UniProtKB-ARBA"/>
</dbReference>
<evidence type="ECO:0000313" key="5">
    <source>
        <dbReference type="Proteomes" id="UP000267821"/>
    </source>
</evidence>
<dbReference type="InParanoid" id="A0A3N4M6D8"/>
<reference evidence="4 5" key="1">
    <citation type="journal article" date="2018" name="Nat. Ecol. Evol.">
        <title>Pezizomycetes genomes reveal the molecular basis of ectomycorrhizal truffle lifestyle.</title>
        <authorList>
            <person name="Murat C."/>
            <person name="Payen T."/>
            <person name="Noel B."/>
            <person name="Kuo A."/>
            <person name="Morin E."/>
            <person name="Chen J."/>
            <person name="Kohler A."/>
            <person name="Krizsan K."/>
            <person name="Balestrini R."/>
            <person name="Da Silva C."/>
            <person name="Montanini B."/>
            <person name="Hainaut M."/>
            <person name="Levati E."/>
            <person name="Barry K.W."/>
            <person name="Belfiori B."/>
            <person name="Cichocki N."/>
            <person name="Clum A."/>
            <person name="Dockter R.B."/>
            <person name="Fauchery L."/>
            <person name="Guy J."/>
            <person name="Iotti M."/>
            <person name="Le Tacon F."/>
            <person name="Lindquist E.A."/>
            <person name="Lipzen A."/>
            <person name="Malagnac F."/>
            <person name="Mello A."/>
            <person name="Molinier V."/>
            <person name="Miyauchi S."/>
            <person name="Poulain J."/>
            <person name="Riccioni C."/>
            <person name="Rubini A."/>
            <person name="Sitrit Y."/>
            <person name="Splivallo R."/>
            <person name="Traeger S."/>
            <person name="Wang M."/>
            <person name="Zifcakova L."/>
            <person name="Wipf D."/>
            <person name="Zambonelli A."/>
            <person name="Paolocci F."/>
            <person name="Nowrousian M."/>
            <person name="Ottonello S."/>
            <person name="Baldrian P."/>
            <person name="Spatafora J.W."/>
            <person name="Henrissat B."/>
            <person name="Nagy L.G."/>
            <person name="Aury J.M."/>
            <person name="Wincker P."/>
            <person name="Grigoriev I.V."/>
            <person name="Bonfante P."/>
            <person name="Martin F.M."/>
        </authorList>
    </citation>
    <scope>NUCLEOTIDE SEQUENCE [LARGE SCALE GENOMIC DNA]</scope>
    <source>
        <strain evidence="4 5">ATCC MYA-4762</strain>
    </source>
</reference>
<evidence type="ECO:0000313" key="4">
    <source>
        <dbReference type="EMBL" id="RPB28552.1"/>
    </source>
</evidence>
<evidence type="ECO:0000256" key="2">
    <source>
        <dbReference type="SAM" id="MobiDB-lite"/>
    </source>
</evidence>
<dbReference type="EMBL" id="ML121529">
    <property type="protein sequence ID" value="RPB28552.1"/>
    <property type="molecule type" value="Genomic_DNA"/>
</dbReference>
<feature type="domain" description="PITH" evidence="3">
    <location>
        <begin position="24"/>
        <end position="229"/>
    </location>
</feature>
<feature type="compositionally biased region" description="Acidic residues" evidence="2">
    <location>
        <begin position="184"/>
        <end position="199"/>
    </location>
</feature>
<protein>
    <submittedName>
        <fullName evidence="4">DUF1000-domain-containing protein</fullName>
    </submittedName>
</protein>
<proteinExistence type="inferred from homology"/>
<gene>
    <name evidence="4" type="ORF">L211DRAFT_833525</name>
</gene>
<keyword evidence="5" id="KW-1185">Reference proteome</keyword>
<evidence type="ECO:0000259" key="3">
    <source>
        <dbReference type="PROSITE" id="PS51532"/>
    </source>
</evidence>
<dbReference type="Proteomes" id="UP000267821">
    <property type="component" value="Unassembled WGS sequence"/>
</dbReference>
<dbReference type="PANTHER" id="PTHR12175:SF1">
    <property type="entry name" value="PITH DOMAIN-CONTAINING PROTEIN 1"/>
    <property type="match status" value="1"/>
</dbReference>
<feature type="compositionally biased region" description="Basic and acidic residues" evidence="2">
    <location>
        <begin position="1"/>
        <end position="13"/>
    </location>
</feature>
<name>A0A3N4M6D8_9PEZI</name>
<dbReference type="OrthoDB" id="2635at2759"/>
<dbReference type="InterPro" id="IPR010400">
    <property type="entry name" value="PITH_dom"/>
</dbReference>
<dbReference type="AlphaFoldDB" id="A0A3N4M6D8"/>
<dbReference type="PANTHER" id="PTHR12175">
    <property type="entry name" value="AD039 HT014 THIOREDOXIN FAMILY TRP26"/>
    <property type="match status" value="1"/>
</dbReference>
<dbReference type="Gene3D" id="2.60.120.470">
    <property type="entry name" value="PITH domain"/>
    <property type="match status" value="1"/>
</dbReference>
<accession>A0A3N4M6D8</accession>
<dbReference type="STRING" id="1051890.A0A3N4M6D8"/>
<feature type="region of interest" description="Disordered" evidence="2">
    <location>
        <begin position="1"/>
        <end position="29"/>
    </location>
</feature>
<comment type="similarity">
    <text evidence="1">Belongs to the PITHD1 family.</text>
</comment>
<dbReference type="InterPro" id="IPR037047">
    <property type="entry name" value="PITH_dom_sf"/>
</dbReference>
<dbReference type="GO" id="GO:0005634">
    <property type="term" value="C:nucleus"/>
    <property type="evidence" value="ECO:0007669"/>
    <property type="project" value="TreeGrafter"/>
</dbReference>